<evidence type="ECO:0000313" key="2">
    <source>
        <dbReference type="EMBL" id="KAB3858620.1"/>
    </source>
</evidence>
<dbReference type="Proteomes" id="UP000186631">
    <property type="component" value="Unassembled WGS sequence"/>
</dbReference>
<name>A0A1Q6JNP9_PHOVU</name>
<sequence length="219" mass="25626">MREKYDFCLHIEYCFYLLLMRIGPVFLMGFCINVITVRLHRKFHIKDKDVFLKDQELFKKEQELFQKQQDVFDAFLLVLHNMAKYLVFLSEVSASPQTSCSSAFRLKDIHDKILQPKKIFQRDRVSDVVLVGFLSVFGFTFIHLLTTAERKNYAVEGSRCINLSAGMPMNRTFAERLKLLKDFWGHSSREGCFSSKDGYAYQKEGGKTLKTCHKMSQFL</sequence>
<dbReference type="EMBL" id="WCWW01000008">
    <property type="protein sequence ID" value="KAB3858620.1"/>
    <property type="molecule type" value="Genomic_DNA"/>
</dbReference>
<reference evidence="2 7" key="3">
    <citation type="journal article" date="2019" name="Nat. Med.">
        <title>A library of human gut bacterial isolates paired with longitudinal multiomics data enables mechanistic microbiome research.</title>
        <authorList>
            <person name="Poyet M."/>
            <person name="Groussin M."/>
            <person name="Gibbons S.M."/>
            <person name="Avila-Pacheco J."/>
            <person name="Jiang X."/>
            <person name="Kearney S.M."/>
            <person name="Perrotta A.R."/>
            <person name="Berdy B."/>
            <person name="Zhao S."/>
            <person name="Lieberman T.D."/>
            <person name="Swanson P.K."/>
            <person name="Smith M."/>
            <person name="Roesemann S."/>
            <person name="Alexander J.E."/>
            <person name="Rich S.A."/>
            <person name="Livny J."/>
            <person name="Vlamakis H."/>
            <person name="Clish C."/>
            <person name="Bullock K."/>
            <person name="Deik A."/>
            <person name="Scott J."/>
            <person name="Pierce K.A."/>
            <person name="Xavier R.J."/>
            <person name="Alm E.J."/>
        </authorList>
    </citation>
    <scope>NUCLEOTIDE SEQUENCE [LARGE SCALE GENOMIC DNA]</scope>
    <source>
        <strain evidence="2 7">BIOML-A5</strain>
    </source>
</reference>
<dbReference type="RefSeq" id="WP_032953018.1">
    <property type="nucleotide sequence ID" value="NZ_DAWEOC010000001.1"/>
</dbReference>
<keyword evidence="1" id="KW-0812">Transmembrane</keyword>
<evidence type="ECO:0000313" key="5">
    <source>
        <dbReference type="Proteomes" id="UP000186631"/>
    </source>
</evidence>
<feature type="transmembrane region" description="Helical" evidence="1">
    <location>
        <begin position="125"/>
        <end position="145"/>
    </location>
</feature>
<comment type="caution">
    <text evidence="3">The sequence shown here is derived from an EMBL/GenBank/DDBJ whole genome shotgun (WGS) entry which is preliminary data.</text>
</comment>
<accession>A0A1Q6JNP9</accession>
<proteinExistence type="predicted"/>
<evidence type="ECO:0000313" key="6">
    <source>
        <dbReference type="Proteomes" id="UP000283833"/>
    </source>
</evidence>
<evidence type="ECO:0000313" key="4">
    <source>
        <dbReference type="EMBL" id="RGT93188.1"/>
    </source>
</evidence>
<evidence type="ECO:0000313" key="7">
    <source>
        <dbReference type="Proteomes" id="UP000441522"/>
    </source>
</evidence>
<dbReference type="EMBL" id="QRXI01000013">
    <property type="protein sequence ID" value="RGT93188.1"/>
    <property type="molecule type" value="Genomic_DNA"/>
</dbReference>
<dbReference type="Proteomes" id="UP000283833">
    <property type="component" value="Unassembled WGS sequence"/>
</dbReference>
<keyword evidence="1" id="KW-1133">Transmembrane helix</keyword>
<protein>
    <submittedName>
        <fullName evidence="3">Uncharacterized protein</fullName>
    </submittedName>
</protein>
<evidence type="ECO:0000313" key="3">
    <source>
        <dbReference type="EMBL" id="OKZ54702.1"/>
    </source>
</evidence>
<evidence type="ECO:0000256" key="1">
    <source>
        <dbReference type="SAM" id="Phobius"/>
    </source>
</evidence>
<reference evidence="3 5" key="1">
    <citation type="journal article" date="2016" name="Nat. Biotechnol.">
        <title>Measurement of bacterial replication rates in microbial communities.</title>
        <authorList>
            <person name="Brown C.T."/>
            <person name="Olm M.R."/>
            <person name="Thomas B.C."/>
            <person name="Banfield J.F."/>
        </authorList>
    </citation>
    <scope>NUCLEOTIDE SEQUENCE [LARGE SCALE GENOMIC DNA]</scope>
    <source>
        <strain evidence="3">42_262</strain>
    </source>
</reference>
<feature type="transmembrane region" description="Helical" evidence="1">
    <location>
        <begin position="15"/>
        <end position="36"/>
    </location>
</feature>
<gene>
    <name evidence="3" type="ORF">BHV80_01560</name>
    <name evidence="4" type="ORF">DWX04_11465</name>
    <name evidence="2" type="ORF">GAS29_05395</name>
</gene>
<organism evidence="3 5">
    <name type="scientific">Phocaeicola vulgatus</name>
    <name type="common">Bacteroides vulgatus</name>
    <dbReference type="NCBI Taxonomy" id="821"/>
    <lineage>
        <taxon>Bacteria</taxon>
        <taxon>Pseudomonadati</taxon>
        <taxon>Bacteroidota</taxon>
        <taxon>Bacteroidia</taxon>
        <taxon>Bacteroidales</taxon>
        <taxon>Bacteroidaceae</taxon>
        <taxon>Phocaeicola</taxon>
    </lineage>
</organism>
<dbReference type="AlphaFoldDB" id="A0A1Q6JNP9"/>
<keyword evidence="1" id="KW-0472">Membrane</keyword>
<reference evidence="4 6" key="2">
    <citation type="submission" date="2018-08" db="EMBL/GenBank/DDBJ databases">
        <title>A genome reference for cultivated species of the human gut microbiota.</title>
        <authorList>
            <person name="Zou Y."/>
            <person name="Xue W."/>
            <person name="Luo G."/>
        </authorList>
    </citation>
    <scope>NUCLEOTIDE SEQUENCE [LARGE SCALE GENOMIC DNA]</scope>
    <source>
        <strain evidence="4 6">AF18-14</strain>
    </source>
</reference>
<dbReference type="EMBL" id="MNQV01000055">
    <property type="protein sequence ID" value="OKZ54702.1"/>
    <property type="molecule type" value="Genomic_DNA"/>
</dbReference>
<dbReference type="Proteomes" id="UP000441522">
    <property type="component" value="Unassembled WGS sequence"/>
</dbReference>